<proteinExistence type="predicted"/>
<accession>A0A494X984</accession>
<comment type="caution">
    <text evidence="1">The sequence shown here is derived from an EMBL/GenBank/DDBJ whole genome shotgun (WGS) entry which is preliminary data.</text>
</comment>
<organism evidence="1 2">
    <name type="scientific">Trinickia fusca</name>
    <dbReference type="NCBI Taxonomy" id="2419777"/>
    <lineage>
        <taxon>Bacteria</taxon>
        <taxon>Pseudomonadati</taxon>
        <taxon>Pseudomonadota</taxon>
        <taxon>Betaproteobacteria</taxon>
        <taxon>Burkholderiales</taxon>
        <taxon>Burkholderiaceae</taxon>
        <taxon>Trinickia</taxon>
    </lineage>
</organism>
<evidence type="ECO:0008006" key="3">
    <source>
        <dbReference type="Google" id="ProtNLM"/>
    </source>
</evidence>
<dbReference type="Proteomes" id="UP000280434">
    <property type="component" value="Unassembled WGS sequence"/>
</dbReference>
<evidence type="ECO:0000313" key="2">
    <source>
        <dbReference type="Proteomes" id="UP000280434"/>
    </source>
</evidence>
<protein>
    <recommendedName>
        <fullName evidence="3">Surface antigen</fullName>
    </recommendedName>
</protein>
<reference evidence="1 2" key="1">
    <citation type="submission" date="2018-10" db="EMBL/GenBank/DDBJ databases">
        <title>Paraburkholderia sp. 7MK8-2, isolated from soil.</title>
        <authorList>
            <person name="Gao Z.-H."/>
            <person name="Qiu L.-H."/>
        </authorList>
    </citation>
    <scope>NUCLEOTIDE SEQUENCE [LARGE SCALE GENOMIC DNA]</scope>
    <source>
        <strain evidence="1 2">7MK8-2</strain>
    </source>
</reference>
<dbReference type="AlphaFoldDB" id="A0A494X984"/>
<evidence type="ECO:0000313" key="1">
    <source>
        <dbReference type="EMBL" id="RKP44193.1"/>
    </source>
</evidence>
<sequence>MRHALHGVSVRHPQGESVESLLRRCTWVHRDAGPSSEDDIMRTIFGLSAMLGICLLGCTTPAVAQPTYSTLDTSDCRSVNGQIDVDGVMQPVVGQACRQPDGNWVLVQVDESGILYPMYGSWVEYWPPTFFGGTLFVFDDFHRFHHHHFHHFDHVNGGHVGHPMTMGGVGGVGATSGHGGVGATGGMSGSPMHSMSGGTMHGMSGSTWGGSMHGGGMSGGGRR</sequence>
<dbReference type="EMBL" id="RBZV01000014">
    <property type="protein sequence ID" value="RKP44193.1"/>
    <property type="molecule type" value="Genomic_DNA"/>
</dbReference>
<name>A0A494X984_9BURK</name>
<keyword evidence="2" id="KW-1185">Reference proteome</keyword>
<gene>
    <name evidence="1" type="ORF">D7S89_23620</name>
</gene>